<dbReference type="Proteomes" id="UP001501490">
    <property type="component" value="Unassembled WGS sequence"/>
</dbReference>
<reference evidence="4" key="1">
    <citation type="journal article" date="2019" name="Int. J. Syst. Evol. Microbiol.">
        <title>The Global Catalogue of Microorganisms (GCM) 10K type strain sequencing project: providing services to taxonomists for standard genome sequencing and annotation.</title>
        <authorList>
            <consortium name="The Broad Institute Genomics Platform"/>
            <consortium name="The Broad Institute Genome Sequencing Center for Infectious Disease"/>
            <person name="Wu L."/>
            <person name="Ma J."/>
        </authorList>
    </citation>
    <scope>NUCLEOTIDE SEQUENCE [LARGE SCALE GENOMIC DNA]</scope>
    <source>
        <strain evidence="4">JCM 16929</strain>
    </source>
</reference>
<keyword evidence="4" id="KW-1185">Reference proteome</keyword>
<gene>
    <name evidence="3" type="ORF">GCM10022236_45390</name>
</gene>
<evidence type="ECO:0000313" key="4">
    <source>
        <dbReference type="Proteomes" id="UP001501490"/>
    </source>
</evidence>
<evidence type="ECO:0000313" key="3">
    <source>
        <dbReference type="EMBL" id="GAA3637815.1"/>
    </source>
</evidence>
<evidence type="ECO:0000256" key="1">
    <source>
        <dbReference type="SAM" id="MobiDB-lite"/>
    </source>
</evidence>
<dbReference type="EMBL" id="BAABAB010000046">
    <property type="protein sequence ID" value="GAA3637815.1"/>
    <property type="molecule type" value="Genomic_DNA"/>
</dbReference>
<protein>
    <recommendedName>
        <fullName evidence="2">DUF1918 domain-containing protein</fullName>
    </recommendedName>
</protein>
<dbReference type="RefSeq" id="WP_344808894.1">
    <property type="nucleotide sequence ID" value="NZ_BAABAB010000046.1"/>
</dbReference>
<dbReference type="SUPFAM" id="SSF50118">
    <property type="entry name" value="Cell growth inhibitor/plasmid maintenance toxic component"/>
    <property type="match status" value="1"/>
</dbReference>
<dbReference type="Pfam" id="PF08940">
    <property type="entry name" value="DUF1918"/>
    <property type="match status" value="1"/>
</dbReference>
<proteinExistence type="predicted"/>
<feature type="region of interest" description="Disordered" evidence="1">
    <location>
        <begin position="92"/>
        <end position="119"/>
    </location>
</feature>
<accession>A0ABP7APT2</accession>
<organism evidence="3 4">
    <name type="scientific">Microlunatus ginsengisoli</name>
    <dbReference type="NCBI Taxonomy" id="363863"/>
    <lineage>
        <taxon>Bacteria</taxon>
        <taxon>Bacillati</taxon>
        <taxon>Actinomycetota</taxon>
        <taxon>Actinomycetes</taxon>
        <taxon>Propionibacteriales</taxon>
        <taxon>Propionibacteriaceae</taxon>
        <taxon>Microlunatus</taxon>
    </lineage>
</organism>
<sequence length="214" mass="23146">MQRPDYRITCLFVDLRYRRQGFAAIGVRGALALIAHAGNGLVEAYPRDLPPDKEISSSFLYSATRTMYERIGLHYQRPKGAGNCVMTTIVAGARSRPRTPRTGPPDHLAESSQAPQRHRAKLPVGTLPANGSVVQTGGGVLLEGGAVRASVGDRLHFQSNSVGTPEHSALVIETRGEAGAPPYYVRYDDGRETVVYPGPDCRIEHSGVPDQGDR</sequence>
<feature type="domain" description="DUF1918" evidence="2">
    <location>
        <begin position="148"/>
        <end position="203"/>
    </location>
</feature>
<dbReference type="Gene3D" id="2.30.30.440">
    <property type="entry name" value="Domain of unknown function DUF1918"/>
    <property type="match status" value="1"/>
</dbReference>
<name>A0ABP7APT2_9ACTN</name>
<comment type="caution">
    <text evidence="3">The sequence shown here is derived from an EMBL/GenBank/DDBJ whole genome shotgun (WGS) entry which is preliminary data.</text>
</comment>
<evidence type="ECO:0000259" key="2">
    <source>
        <dbReference type="Pfam" id="PF08940"/>
    </source>
</evidence>
<dbReference type="InterPro" id="IPR015035">
    <property type="entry name" value="DUF1918"/>
</dbReference>